<reference evidence="1 2" key="1">
    <citation type="journal article" date="2022" name="Nat. Plants">
        <title>Genomes of leafy and leafless Platanthera orchids illuminate the evolution of mycoheterotrophy.</title>
        <authorList>
            <person name="Li M.H."/>
            <person name="Liu K.W."/>
            <person name="Li Z."/>
            <person name="Lu H.C."/>
            <person name="Ye Q.L."/>
            <person name="Zhang D."/>
            <person name="Wang J.Y."/>
            <person name="Li Y.F."/>
            <person name="Zhong Z.M."/>
            <person name="Liu X."/>
            <person name="Yu X."/>
            <person name="Liu D.K."/>
            <person name="Tu X.D."/>
            <person name="Liu B."/>
            <person name="Hao Y."/>
            <person name="Liao X.Y."/>
            <person name="Jiang Y.T."/>
            <person name="Sun W.H."/>
            <person name="Chen J."/>
            <person name="Chen Y.Q."/>
            <person name="Ai Y."/>
            <person name="Zhai J.W."/>
            <person name="Wu S.S."/>
            <person name="Zhou Z."/>
            <person name="Hsiao Y.Y."/>
            <person name="Wu W.L."/>
            <person name="Chen Y.Y."/>
            <person name="Lin Y.F."/>
            <person name="Hsu J.L."/>
            <person name="Li C.Y."/>
            <person name="Wang Z.W."/>
            <person name="Zhao X."/>
            <person name="Zhong W.Y."/>
            <person name="Ma X.K."/>
            <person name="Ma L."/>
            <person name="Huang J."/>
            <person name="Chen G.Z."/>
            <person name="Huang M.Z."/>
            <person name="Huang L."/>
            <person name="Peng D.H."/>
            <person name="Luo Y.B."/>
            <person name="Zou S.Q."/>
            <person name="Chen S.P."/>
            <person name="Lan S."/>
            <person name="Tsai W.C."/>
            <person name="Van de Peer Y."/>
            <person name="Liu Z.J."/>
        </authorList>
    </citation>
    <scope>NUCLEOTIDE SEQUENCE [LARGE SCALE GENOMIC DNA]</scope>
    <source>
        <strain evidence="1">Lor288</strain>
    </source>
</reference>
<comment type="caution">
    <text evidence="1">The sequence shown here is derived from an EMBL/GenBank/DDBJ whole genome shotgun (WGS) entry which is preliminary data.</text>
</comment>
<accession>A0ABR2MYW0</accession>
<name>A0ABR2MYW0_9ASPA</name>
<gene>
    <name evidence="1" type="ORF">KSP40_PGU007180</name>
</gene>
<keyword evidence="2" id="KW-1185">Reference proteome</keyword>
<evidence type="ECO:0000313" key="2">
    <source>
        <dbReference type="Proteomes" id="UP001412067"/>
    </source>
</evidence>
<dbReference type="EMBL" id="JBBWWR010000004">
    <property type="protein sequence ID" value="KAK8968660.1"/>
    <property type="molecule type" value="Genomic_DNA"/>
</dbReference>
<proteinExistence type="predicted"/>
<dbReference type="Proteomes" id="UP001412067">
    <property type="component" value="Unassembled WGS sequence"/>
</dbReference>
<protein>
    <submittedName>
        <fullName evidence="1">Uncharacterized protein</fullName>
    </submittedName>
</protein>
<organism evidence="1 2">
    <name type="scientific">Platanthera guangdongensis</name>
    <dbReference type="NCBI Taxonomy" id="2320717"/>
    <lineage>
        <taxon>Eukaryota</taxon>
        <taxon>Viridiplantae</taxon>
        <taxon>Streptophyta</taxon>
        <taxon>Embryophyta</taxon>
        <taxon>Tracheophyta</taxon>
        <taxon>Spermatophyta</taxon>
        <taxon>Magnoliopsida</taxon>
        <taxon>Liliopsida</taxon>
        <taxon>Asparagales</taxon>
        <taxon>Orchidaceae</taxon>
        <taxon>Orchidoideae</taxon>
        <taxon>Orchideae</taxon>
        <taxon>Orchidinae</taxon>
        <taxon>Platanthera</taxon>
    </lineage>
</organism>
<sequence length="117" mass="13456">MDQKHYLEMERSGAVVAVASITKRIGARNNITRFAYNIAIRVEQCEEARKYVMNGLKDISLFADAILEKNCTNYHVDKVNPLLKDPPRLKPKGICNARLKDHWEKPSKLLNQLLLCF</sequence>
<evidence type="ECO:0000313" key="1">
    <source>
        <dbReference type="EMBL" id="KAK8968660.1"/>
    </source>
</evidence>